<organism evidence="2 3">
    <name type="scientific">Halogranum rubrum</name>
    <dbReference type="NCBI Taxonomy" id="553466"/>
    <lineage>
        <taxon>Archaea</taxon>
        <taxon>Methanobacteriati</taxon>
        <taxon>Methanobacteriota</taxon>
        <taxon>Stenosarchaea group</taxon>
        <taxon>Halobacteria</taxon>
        <taxon>Halobacteriales</taxon>
        <taxon>Haloferacaceae</taxon>
    </lineage>
</organism>
<dbReference type="Pfam" id="PF10002">
    <property type="entry name" value="DUF2243"/>
    <property type="match status" value="1"/>
</dbReference>
<dbReference type="AlphaFoldDB" id="A0A1I4E8P6"/>
<feature type="transmembrane region" description="Helical" evidence="1">
    <location>
        <begin position="88"/>
        <end position="109"/>
    </location>
</feature>
<reference evidence="3" key="1">
    <citation type="submission" date="2016-10" db="EMBL/GenBank/DDBJ databases">
        <authorList>
            <person name="Varghese N."/>
            <person name="Submissions S."/>
        </authorList>
    </citation>
    <scope>NUCLEOTIDE SEQUENCE [LARGE SCALE GENOMIC DNA]</scope>
    <source>
        <strain evidence="3">CGMCC 1.7738</strain>
    </source>
</reference>
<evidence type="ECO:0000313" key="2">
    <source>
        <dbReference type="EMBL" id="SFL01653.1"/>
    </source>
</evidence>
<gene>
    <name evidence="2" type="ORF">SAMN04487950_1962</name>
</gene>
<feature type="transmembrane region" description="Helical" evidence="1">
    <location>
        <begin position="52"/>
        <end position="76"/>
    </location>
</feature>
<dbReference type="STRING" id="553466.SAMN04487950_1962"/>
<proteinExistence type="predicted"/>
<feature type="transmembrane region" description="Helical" evidence="1">
    <location>
        <begin position="12"/>
        <end position="32"/>
    </location>
</feature>
<dbReference type="EMBL" id="FOTC01000002">
    <property type="protein sequence ID" value="SFL01653.1"/>
    <property type="molecule type" value="Genomic_DNA"/>
</dbReference>
<name>A0A1I4E8P6_9EURY</name>
<feature type="transmembrane region" description="Helical" evidence="1">
    <location>
        <begin position="129"/>
        <end position="145"/>
    </location>
</feature>
<evidence type="ECO:0000256" key="1">
    <source>
        <dbReference type="SAM" id="Phobius"/>
    </source>
</evidence>
<protein>
    <submittedName>
        <fullName evidence="2">Uncharacterized membrane protein</fullName>
    </submittedName>
</protein>
<dbReference type="InterPro" id="IPR018719">
    <property type="entry name" value="DUF2243_membrane"/>
</dbReference>
<keyword evidence="1" id="KW-0472">Membrane</keyword>
<keyword evidence="1" id="KW-0812">Transmembrane</keyword>
<keyword evidence="1" id="KW-1133">Transmembrane helix</keyword>
<dbReference type="Proteomes" id="UP000199607">
    <property type="component" value="Unassembled WGS sequence"/>
</dbReference>
<dbReference type="RefSeq" id="WP_009366406.1">
    <property type="nucleotide sequence ID" value="NZ_FOTC01000002.1"/>
</dbReference>
<keyword evidence="3" id="KW-1185">Reference proteome</keyword>
<evidence type="ECO:0000313" key="3">
    <source>
        <dbReference type="Proteomes" id="UP000199607"/>
    </source>
</evidence>
<sequence length="159" mass="16977">MNRTNTQGVVGAGVLGFGFSGLVDVLVLHHVLQLHHLVSNVYDPSTLAGLRTNIFADGLFSVGMVLVLGVGAGLVWTAERRASSPLPLQPLAGATILGIGLFDLFDVVVNHTLFGLHHATDGPGFYDPHWAVVSLLIIGAGAYLYRHGWSEQSRQQERG</sequence>
<accession>A0A1I4E8P6</accession>